<name>A0ABQ8U252_9EUKA</name>
<keyword evidence="3" id="KW-1185">Reference proteome</keyword>
<gene>
    <name evidence="2" type="ORF">PAPYR_12280</name>
</gene>
<dbReference type="Proteomes" id="UP001141327">
    <property type="component" value="Unassembled WGS sequence"/>
</dbReference>
<feature type="region of interest" description="Disordered" evidence="1">
    <location>
        <begin position="300"/>
        <end position="326"/>
    </location>
</feature>
<reference evidence="2" key="1">
    <citation type="journal article" date="2022" name="bioRxiv">
        <title>Genomics of Preaxostyla Flagellates Illuminates Evolutionary Transitions and the Path Towards Mitochondrial Loss.</title>
        <authorList>
            <person name="Novak L.V.F."/>
            <person name="Treitli S.C."/>
            <person name="Pyrih J."/>
            <person name="Halakuc P."/>
            <person name="Pipaliya S.V."/>
            <person name="Vacek V."/>
            <person name="Brzon O."/>
            <person name="Soukal P."/>
            <person name="Eme L."/>
            <person name="Dacks J.B."/>
            <person name="Karnkowska A."/>
            <person name="Elias M."/>
            <person name="Hampl V."/>
        </authorList>
    </citation>
    <scope>NUCLEOTIDE SEQUENCE</scope>
    <source>
        <strain evidence="2">RCP-MX</strain>
    </source>
</reference>
<feature type="region of interest" description="Disordered" evidence="1">
    <location>
        <begin position="364"/>
        <end position="384"/>
    </location>
</feature>
<evidence type="ECO:0000313" key="3">
    <source>
        <dbReference type="Proteomes" id="UP001141327"/>
    </source>
</evidence>
<protein>
    <submittedName>
        <fullName evidence="2">Uncharacterized protein</fullName>
    </submittedName>
</protein>
<evidence type="ECO:0000313" key="2">
    <source>
        <dbReference type="EMBL" id="KAJ4453284.1"/>
    </source>
</evidence>
<comment type="caution">
    <text evidence="2">The sequence shown here is derived from an EMBL/GenBank/DDBJ whole genome shotgun (WGS) entry which is preliminary data.</text>
</comment>
<sequence>MESQCCEIAFFSPAPKISDSTFDVLLNLKRASLQAPKLYSLDHPDLDTLLAPGLSELHFPKSADAPSKLLKLLASFSLELLCELSRLPVERQPSPTNLWRIVEARDLEMNCWVARALLQGSFSGSEANSVVAPEMKKPIRQAEQTFMLLEAHDAAEVADGNRQPVLYLPPDEAAREVLRCHLVRTETFAFMNCLNVRPFQIRKGKVRLPAFTEMLGELGCPFDRMNETDVGWACHNSSHNLPRALWIAPSLNWNGNQSYRTRWAPTALHTSEGVADIETPKLDRYIGVWIPSTTHHTTGFRRRVRPRWGSPGTREERRTHSPSNATRSWLNRRALHCSAGDPGFDPGRARSPFFRLRVVSSPTYGDGAHRSRLPGRARSELWRN</sequence>
<dbReference type="EMBL" id="JAPMOS010000285">
    <property type="protein sequence ID" value="KAJ4453284.1"/>
    <property type="molecule type" value="Genomic_DNA"/>
</dbReference>
<evidence type="ECO:0000256" key="1">
    <source>
        <dbReference type="SAM" id="MobiDB-lite"/>
    </source>
</evidence>
<proteinExistence type="predicted"/>
<organism evidence="2 3">
    <name type="scientific">Paratrimastix pyriformis</name>
    <dbReference type="NCBI Taxonomy" id="342808"/>
    <lineage>
        <taxon>Eukaryota</taxon>
        <taxon>Metamonada</taxon>
        <taxon>Preaxostyla</taxon>
        <taxon>Paratrimastigidae</taxon>
        <taxon>Paratrimastix</taxon>
    </lineage>
</organism>
<accession>A0ABQ8U252</accession>